<protein>
    <submittedName>
        <fullName evidence="2">Uncharacterized protein</fullName>
    </submittedName>
</protein>
<accession>A0A0R1U424</accession>
<organism evidence="2 3">
    <name type="scientific">Limosilactobacillus ingluviei DSM 15946</name>
    <dbReference type="NCBI Taxonomy" id="1423760"/>
    <lineage>
        <taxon>Bacteria</taxon>
        <taxon>Bacillati</taxon>
        <taxon>Bacillota</taxon>
        <taxon>Bacilli</taxon>
        <taxon>Lactobacillales</taxon>
        <taxon>Lactobacillaceae</taxon>
        <taxon>Limosilactobacillus</taxon>
    </lineage>
</organism>
<dbReference type="RefSeq" id="WP_056955541.1">
    <property type="nucleotide sequence ID" value="NZ_AZFK01000087.1"/>
</dbReference>
<gene>
    <name evidence="2" type="ORF">FC43_GL000876</name>
</gene>
<feature type="region of interest" description="Disordered" evidence="1">
    <location>
        <begin position="71"/>
        <end position="97"/>
    </location>
</feature>
<comment type="caution">
    <text evidence="2">The sequence shown here is derived from an EMBL/GenBank/DDBJ whole genome shotgun (WGS) entry which is preliminary data.</text>
</comment>
<evidence type="ECO:0000313" key="3">
    <source>
        <dbReference type="Proteomes" id="UP000050816"/>
    </source>
</evidence>
<evidence type="ECO:0000313" key="2">
    <source>
        <dbReference type="EMBL" id="KRL87774.1"/>
    </source>
</evidence>
<dbReference type="AlphaFoldDB" id="A0A0R1U424"/>
<dbReference type="EMBL" id="AZFK01000087">
    <property type="protein sequence ID" value="KRL87774.1"/>
    <property type="molecule type" value="Genomic_DNA"/>
</dbReference>
<proteinExistence type="predicted"/>
<reference evidence="2 3" key="1">
    <citation type="journal article" date="2015" name="Genome Announc.">
        <title>Expanding the biotechnology potential of lactobacilli through comparative genomics of 213 strains and associated genera.</title>
        <authorList>
            <person name="Sun Z."/>
            <person name="Harris H.M."/>
            <person name="McCann A."/>
            <person name="Guo C."/>
            <person name="Argimon S."/>
            <person name="Zhang W."/>
            <person name="Yang X."/>
            <person name="Jeffery I.B."/>
            <person name="Cooney J.C."/>
            <person name="Kagawa T.F."/>
            <person name="Liu W."/>
            <person name="Song Y."/>
            <person name="Salvetti E."/>
            <person name="Wrobel A."/>
            <person name="Rasinkangas P."/>
            <person name="Parkhill J."/>
            <person name="Rea M.C."/>
            <person name="O'Sullivan O."/>
            <person name="Ritari J."/>
            <person name="Douillard F.P."/>
            <person name="Paul Ross R."/>
            <person name="Yang R."/>
            <person name="Briner A.E."/>
            <person name="Felis G.E."/>
            <person name="de Vos W.M."/>
            <person name="Barrangou R."/>
            <person name="Klaenhammer T.R."/>
            <person name="Caufield P.W."/>
            <person name="Cui Y."/>
            <person name="Zhang H."/>
            <person name="O'Toole P.W."/>
        </authorList>
    </citation>
    <scope>NUCLEOTIDE SEQUENCE [LARGE SCALE GENOMIC DNA]</scope>
    <source>
        <strain evidence="2 3">DSM 15946</strain>
    </source>
</reference>
<sequence>MAYALIYTAKSSGKTSYWANPGFTGNSKRKYTWENPGEIHFEQLKQQYPTLFGNKSTDRFEILNLATGQKQPVATPPAPNYQVKRKPTQPTPQSLTAHPKMFRKTPYLIVLDSPNQTRRYWSNSQKNFIKSINDRLSRWADLATARESLKWLLSNDQFKEQFAKGRVTILNGQTGEAVLSPAEVAKLATSVKAAQTLPIQAAKQGQRAANQTPAQRALDQHFGQLPTEADLRDDTALPDELPGIDLAKYDPALVFGAANYLIDSLKERKTVNQLLKKYDGAILQDYLHVLEFVGLADLDIQDFTSAFQANRQERRQIKNLSLLLNALAQAFDPDKFWAALKDDSASNQYHFRSASTAKQLQAMIKSFQQGTADRPNE</sequence>
<dbReference type="PATRIC" id="fig|1423760.3.peg.901"/>
<evidence type="ECO:0000256" key="1">
    <source>
        <dbReference type="SAM" id="MobiDB-lite"/>
    </source>
</evidence>
<name>A0A0R1U424_9LACO</name>
<dbReference type="Proteomes" id="UP000050816">
    <property type="component" value="Unassembled WGS sequence"/>
</dbReference>